<dbReference type="EMBL" id="AJJU01000004">
    <property type="protein sequence ID" value="EID75770.1"/>
    <property type="molecule type" value="Genomic_DNA"/>
</dbReference>
<name>I0WHA4_9FLAO</name>
<dbReference type="RefSeq" id="WP_008238500.1">
    <property type="nucleotide sequence ID" value="NZ_AJJU01000004.1"/>
</dbReference>
<dbReference type="Proteomes" id="UP000005938">
    <property type="component" value="Unassembled WGS sequence"/>
</dbReference>
<keyword evidence="3" id="KW-1185">Reference proteome</keyword>
<accession>I0WHA4</accession>
<sequence>MYNQGVSKKEAYWLLLSVILTIMMLLALNHTALDTTTTFSEEIFGIGVLWCCLIFFALNTFVIFGIKEYFRKYSNRFPNTVIFVSGSILILSIILLSL</sequence>
<gene>
    <name evidence="2" type="ORF">W5A_06133</name>
</gene>
<dbReference type="STRING" id="946077.W5A_06133"/>
<evidence type="ECO:0000256" key="1">
    <source>
        <dbReference type="SAM" id="Phobius"/>
    </source>
</evidence>
<feature type="transmembrane region" description="Helical" evidence="1">
    <location>
        <begin position="77"/>
        <end position="96"/>
    </location>
</feature>
<reference evidence="2 3" key="1">
    <citation type="journal article" date="2012" name="J. Bacteriol.">
        <title>Genome Sequence of the Halotolerant Bacterium Imtechella halotolerans K1T.</title>
        <authorList>
            <person name="Kumar S."/>
            <person name="Vikram S."/>
            <person name="Subramanian S."/>
            <person name="Raghava G.P."/>
            <person name="Pinnaka A.K."/>
        </authorList>
    </citation>
    <scope>NUCLEOTIDE SEQUENCE [LARGE SCALE GENOMIC DNA]</scope>
    <source>
        <strain evidence="2 3">K1</strain>
    </source>
</reference>
<keyword evidence="1" id="KW-0812">Transmembrane</keyword>
<evidence type="ECO:0000313" key="3">
    <source>
        <dbReference type="Proteomes" id="UP000005938"/>
    </source>
</evidence>
<keyword evidence="1" id="KW-1133">Transmembrane helix</keyword>
<dbReference type="OrthoDB" id="1362864at2"/>
<feature type="transmembrane region" description="Helical" evidence="1">
    <location>
        <begin position="43"/>
        <end position="65"/>
    </location>
</feature>
<evidence type="ECO:0000313" key="2">
    <source>
        <dbReference type="EMBL" id="EID75770.1"/>
    </source>
</evidence>
<comment type="caution">
    <text evidence="2">The sequence shown here is derived from an EMBL/GenBank/DDBJ whole genome shotgun (WGS) entry which is preliminary data.</text>
</comment>
<proteinExistence type="predicted"/>
<keyword evidence="1" id="KW-0472">Membrane</keyword>
<feature type="transmembrane region" description="Helical" evidence="1">
    <location>
        <begin position="12"/>
        <end position="31"/>
    </location>
</feature>
<organism evidence="2 3">
    <name type="scientific">Imtechella halotolerans K1</name>
    <dbReference type="NCBI Taxonomy" id="946077"/>
    <lineage>
        <taxon>Bacteria</taxon>
        <taxon>Pseudomonadati</taxon>
        <taxon>Bacteroidota</taxon>
        <taxon>Flavobacteriia</taxon>
        <taxon>Flavobacteriales</taxon>
        <taxon>Flavobacteriaceae</taxon>
        <taxon>Imtechella</taxon>
    </lineage>
</organism>
<dbReference type="AlphaFoldDB" id="I0WHA4"/>
<protein>
    <submittedName>
        <fullName evidence="2">Uncharacterized protein</fullName>
    </submittedName>
</protein>